<feature type="compositionally biased region" description="Basic and acidic residues" evidence="1">
    <location>
        <begin position="102"/>
        <end position="111"/>
    </location>
</feature>
<sequence>MNRIAYSVEEAAQLCGVSEENIREMIRAGKLLAQPMGATERGHLRIGAVELERFFLGMPRPSQTALGIGSVTVATAPATVATEHKTVSTPVRSRRSPSGRVGADREEIRYE</sequence>
<dbReference type="AlphaFoldDB" id="A0A7W9SVA6"/>
<dbReference type="InterPro" id="IPR041657">
    <property type="entry name" value="HTH_17"/>
</dbReference>
<feature type="region of interest" description="Disordered" evidence="1">
    <location>
        <begin position="81"/>
        <end position="111"/>
    </location>
</feature>
<evidence type="ECO:0000313" key="4">
    <source>
        <dbReference type="Proteomes" id="UP000520814"/>
    </source>
</evidence>
<dbReference type="Pfam" id="PF12728">
    <property type="entry name" value="HTH_17"/>
    <property type="match status" value="1"/>
</dbReference>
<protein>
    <submittedName>
        <fullName evidence="3">Excisionase family DNA binding protein</fullName>
    </submittedName>
</protein>
<dbReference type="Proteomes" id="UP000520814">
    <property type="component" value="Unassembled WGS sequence"/>
</dbReference>
<proteinExistence type="predicted"/>
<feature type="compositionally biased region" description="Low complexity" evidence="1">
    <location>
        <begin position="81"/>
        <end position="91"/>
    </location>
</feature>
<organism evidence="3 4">
    <name type="scientific">Armatimonas rosea</name>
    <dbReference type="NCBI Taxonomy" id="685828"/>
    <lineage>
        <taxon>Bacteria</taxon>
        <taxon>Bacillati</taxon>
        <taxon>Armatimonadota</taxon>
        <taxon>Armatimonadia</taxon>
        <taxon>Armatimonadales</taxon>
        <taxon>Armatimonadaceae</taxon>
        <taxon>Armatimonas</taxon>
    </lineage>
</organism>
<accession>A0A7W9SVA6</accession>
<evidence type="ECO:0000259" key="2">
    <source>
        <dbReference type="Pfam" id="PF12728"/>
    </source>
</evidence>
<reference evidence="3 4" key="1">
    <citation type="submission" date="2020-08" db="EMBL/GenBank/DDBJ databases">
        <title>Genomic Encyclopedia of Type Strains, Phase IV (KMG-IV): sequencing the most valuable type-strain genomes for metagenomic binning, comparative biology and taxonomic classification.</title>
        <authorList>
            <person name="Goeker M."/>
        </authorList>
    </citation>
    <scope>NUCLEOTIDE SEQUENCE [LARGE SCALE GENOMIC DNA]</scope>
    <source>
        <strain evidence="3 4">DSM 23562</strain>
    </source>
</reference>
<evidence type="ECO:0000256" key="1">
    <source>
        <dbReference type="SAM" id="MobiDB-lite"/>
    </source>
</evidence>
<comment type="caution">
    <text evidence="3">The sequence shown here is derived from an EMBL/GenBank/DDBJ whole genome shotgun (WGS) entry which is preliminary data.</text>
</comment>
<keyword evidence="4" id="KW-1185">Reference proteome</keyword>
<feature type="domain" description="Helix-turn-helix" evidence="2">
    <location>
        <begin position="6"/>
        <end position="55"/>
    </location>
</feature>
<dbReference type="EMBL" id="JACHGW010000006">
    <property type="protein sequence ID" value="MBB6053331.1"/>
    <property type="molecule type" value="Genomic_DNA"/>
</dbReference>
<dbReference type="RefSeq" id="WP_184203425.1">
    <property type="nucleotide sequence ID" value="NZ_JACHGW010000006.1"/>
</dbReference>
<name>A0A7W9SVA6_ARMRO</name>
<gene>
    <name evidence="3" type="ORF">HNQ39_005165</name>
</gene>
<evidence type="ECO:0000313" key="3">
    <source>
        <dbReference type="EMBL" id="MBB6053331.1"/>
    </source>
</evidence>